<keyword evidence="4" id="KW-0819">tRNA processing</keyword>
<dbReference type="EC" id="2.1.1.-" evidence="4"/>
<dbReference type="PROSITE" id="PS51682">
    <property type="entry name" value="SAM_OMT_I"/>
    <property type="match status" value="1"/>
</dbReference>
<dbReference type="RefSeq" id="WP_304543073.1">
    <property type="nucleotide sequence ID" value="NZ_JARPTC010000016.1"/>
</dbReference>
<feature type="binding site" evidence="4">
    <location>
        <position position="39"/>
    </location>
    <ligand>
        <name>S-adenosyl-L-methionine</name>
        <dbReference type="ChEBI" id="CHEBI:59789"/>
    </ligand>
</feature>
<gene>
    <name evidence="4" type="primary">trmR</name>
    <name evidence="5" type="ORF">P6N53_11080</name>
</gene>
<keyword evidence="2 4" id="KW-0808">Transferase</keyword>
<dbReference type="CDD" id="cd02440">
    <property type="entry name" value="AdoMet_MTases"/>
    <property type="match status" value="1"/>
</dbReference>
<evidence type="ECO:0000313" key="5">
    <source>
        <dbReference type="EMBL" id="MDO7787761.1"/>
    </source>
</evidence>
<dbReference type="GO" id="GO:0016300">
    <property type="term" value="F:tRNA (uridine) methyltransferase activity"/>
    <property type="evidence" value="ECO:0007669"/>
    <property type="project" value="UniProtKB-UniRule"/>
</dbReference>
<comment type="function">
    <text evidence="4">Catalyzes the methylation of 5-hydroxyuridine (ho5U) to form 5-methoxyuridine (mo5U) at position 34 in tRNAs.</text>
</comment>
<name>A0AAW7ZFF3_9FIRM</name>
<protein>
    <recommendedName>
        <fullName evidence="4">tRNA 5-hydroxyuridine methyltransferase</fullName>
        <ecNumber evidence="4">2.1.1.-</ecNumber>
    </recommendedName>
    <alternativeName>
        <fullName evidence="4">ho5U methyltransferase</fullName>
    </alternativeName>
</protein>
<comment type="caution">
    <text evidence="4">Lacks conserved residue(s) required for the propagation of feature annotation.</text>
</comment>
<feature type="binding site" evidence="4">
    <location>
        <begin position="116"/>
        <end position="117"/>
    </location>
    <ligand>
        <name>S-adenosyl-L-methionine</name>
        <dbReference type="ChEBI" id="CHEBI:59789"/>
    </ligand>
</feature>
<dbReference type="InterPro" id="IPR002935">
    <property type="entry name" value="SAM_O-MeTrfase"/>
</dbReference>
<feature type="binding site" evidence="4">
    <location>
        <position position="134"/>
    </location>
    <ligand>
        <name>S-adenosyl-L-methionine</name>
        <dbReference type="ChEBI" id="CHEBI:59789"/>
    </ligand>
</feature>
<comment type="subunit">
    <text evidence="4">Homodimer.</text>
</comment>
<comment type="caution">
    <text evidence="5">The sequence shown here is derived from an EMBL/GenBank/DDBJ whole genome shotgun (WGS) entry which is preliminary data.</text>
</comment>
<evidence type="ECO:0000256" key="3">
    <source>
        <dbReference type="ARBA" id="ARBA00022691"/>
    </source>
</evidence>
<comment type="similarity">
    <text evidence="4">Belongs to the class I-like SAM-binding methyltransferase superfamily. Cation-dependent O-methyltransferase family.</text>
</comment>
<dbReference type="PANTHER" id="PTHR10509">
    <property type="entry name" value="O-METHYLTRANSFERASE-RELATED"/>
    <property type="match status" value="1"/>
</dbReference>
<reference evidence="5" key="2">
    <citation type="submission" date="2023-03" db="EMBL/GenBank/DDBJ databases">
        <authorList>
            <person name="Zhang Z."/>
        </authorList>
    </citation>
    <scope>NUCLEOTIDE SEQUENCE</scope>
    <source>
        <strain evidence="5">DSA</strain>
    </source>
</reference>
<dbReference type="Gene3D" id="3.40.50.150">
    <property type="entry name" value="Vaccinia Virus protein VP39"/>
    <property type="match status" value="1"/>
</dbReference>
<dbReference type="GO" id="GO:0030488">
    <property type="term" value="P:tRNA methylation"/>
    <property type="evidence" value="ECO:0007669"/>
    <property type="project" value="UniProtKB-UniRule"/>
</dbReference>
<keyword evidence="6" id="KW-1185">Reference proteome</keyword>
<dbReference type="Pfam" id="PF01596">
    <property type="entry name" value="Methyltransf_3"/>
    <property type="match status" value="1"/>
</dbReference>
<dbReference type="AlphaFoldDB" id="A0AAW7ZFF3"/>
<dbReference type="InterPro" id="IPR043675">
    <property type="entry name" value="TrmR_methyltr"/>
</dbReference>
<proteinExistence type="inferred from homology"/>
<accession>A0AAW7ZFF3</accession>
<dbReference type="GO" id="GO:0008171">
    <property type="term" value="F:O-methyltransferase activity"/>
    <property type="evidence" value="ECO:0007669"/>
    <property type="project" value="InterPro"/>
</dbReference>
<evidence type="ECO:0000256" key="4">
    <source>
        <dbReference type="HAMAP-Rule" id="MF_02217"/>
    </source>
</evidence>
<dbReference type="PANTHER" id="PTHR10509:SF14">
    <property type="entry name" value="CAFFEOYL-COA O-METHYLTRANSFERASE 3-RELATED"/>
    <property type="match status" value="1"/>
</dbReference>
<evidence type="ECO:0000313" key="6">
    <source>
        <dbReference type="Proteomes" id="UP001172911"/>
    </source>
</evidence>
<dbReference type="GO" id="GO:0008757">
    <property type="term" value="F:S-adenosylmethionine-dependent methyltransferase activity"/>
    <property type="evidence" value="ECO:0007669"/>
    <property type="project" value="TreeGrafter"/>
</dbReference>
<dbReference type="InterPro" id="IPR050362">
    <property type="entry name" value="Cation-dep_OMT"/>
</dbReference>
<feature type="binding site" evidence="4">
    <location>
        <position position="69"/>
    </location>
    <ligand>
        <name>S-adenosyl-L-methionine</name>
        <dbReference type="ChEBI" id="CHEBI:59789"/>
    </ligand>
</feature>
<organism evidence="5 6">
    <name type="scientific">Desulforamulus aquiferis</name>
    <dbReference type="NCBI Taxonomy" id="1397668"/>
    <lineage>
        <taxon>Bacteria</taxon>
        <taxon>Bacillati</taxon>
        <taxon>Bacillota</taxon>
        <taxon>Clostridia</taxon>
        <taxon>Eubacteriales</taxon>
        <taxon>Peptococcaceae</taxon>
        <taxon>Desulforamulus</taxon>
    </lineage>
</organism>
<dbReference type="InterPro" id="IPR029063">
    <property type="entry name" value="SAM-dependent_MTases_sf"/>
</dbReference>
<evidence type="ECO:0000256" key="2">
    <source>
        <dbReference type="ARBA" id="ARBA00022679"/>
    </source>
</evidence>
<dbReference type="EMBL" id="JARPTC010000016">
    <property type="protein sequence ID" value="MDO7787761.1"/>
    <property type="molecule type" value="Genomic_DNA"/>
</dbReference>
<comment type="catalytic activity">
    <reaction evidence="4">
        <text>5-hydroxyuridine(34) in tRNA + S-adenosyl-L-methionine = 5-methoxyuridine(34) in tRNA + S-adenosyl-L-homocysteine + H(+)</text>
        <dbReference type="Rhea" id="RHEA:60524"/>
        <dbReference type="Rhea" id="RHEA-COMP:13381"/>
        <dbReference type="Rhea" id="RHEA-COMP:15591"/>
        <dbReference type="ChEBI" id="CHEBI:15378"/>
        <dbReference type="ChEBI" id="CHEBI:57856"/>
        <dbReference type="ChEBI" id="CHEBI:59789"/>
        <dbReference type="ChEBI" id="CHEBI:136877"/>
        <dbReference type="ChEBI" id="CHEBI:143860"/>
    </reaction>
</comment>
<evidence type="ECO:0000256" key="1">
    <source>
        <dbReference type="ARBA" id="ARBA00022603"/>
    </source>
</evidence>
<dbReference type="Proteomes" id="UP001172911">
    <property type="component" value="Unassembled WGS sequence"/>
</dbReference>
<keyword evidence="1 4" id="KW-0489">Methyltransferase</keyword>
<reference evidence="5" key="1">
    <citation type="journal article" date="2023" name="J. Hazard. Mater.">
        <title>Anaerobic biodegradation of pyrene and benzo[a]pyrene by a new sulfate-reducing Desulforamulus aquiferis strain DSA.</title>
        <authorList>
            <person name="Zhang Z."/>
            <person name="Sun J."/>
            <person name="Gong X."/>
            <person name="Wang C."/>
            <person name="Wang H."/>
        </authorList>
    </citation>
    <scope>NUCLEOTIDE SEQUENCE</scope>
    <source>
        <strain evidence="5">DSA</strain>
    </source>
</reference>
<dbReference type="HAMAP" id="MF_02217">
    <property type="entry name" value="TrmR_methyltr"/>
    <property type="match status" value="1"/>
</dbReference>
<feature type="binding site" evidence="4">
    <location>
        <position position="88"/>
    </location>
    <ligand>
        <name>S-adenosyl-L-methionine</name>
        <dbReference type="ChEBI" id="CHEBI:59789"/>
    </ligand>
</feature>
<dbReference type="SUPFAM" id="SSF53335">
    <property type="entry name" value="S-adenosyl-L-methionine-dependent methyltransferases"/>
    <property type="match status" value="1"/>
</dbReference>
<keyword evidence="3 4" id="KW-0949">S-adenosyl-L-methionine</keyword>
<sequence>MSDIINHEVMDYIRNLLPPRDELFLEMEREAKEKIIPIVEPEIGHFLYWLAKTKGSSRVLEIGTAMGYSTLWLAKAVMPQGGKITTIEINRPRYEMASKYFSRAGVEKEINLVFGDAREILFDLPGPYDFIFLDAAKGKYVEFLSKCIDILEPGGLLIAEDVFMRGMVITGDIDKRRNKTAMLRLRDYLKIVSSHPQLNTVVIPIGDGLAISTKT</sequence>